<evidence type="ECO:0000313" key="2">
    <source>
        <dbReference type="Proteomes" id="UP001197974"/>
    </source>
</evidence>
<name>A0ABY9JX54_9BACI</name>
<reference evidence="1 2" key="1">
    <citation type="submission" date="2023-06" db="EMBL/GenBank/DDBJ databases">
        <title>Five Gram-positive bacteria isolated from mangrove sediments in Shenzhen, Guangdong, China.</title>
        <authorList>
            <person name="Yu S."/>
            <person name="Zheng W."/>
            <person name="Huang Y."/>
        </authorList>
    </citation>
    <scope>NUCLEOTIDE SEQUENCE [LARGE SCALE GENOMIC DNA]</scope>
    <source>
        <strain evidence="1 2">SaN35-3</strain>
    </source>
</reference>
<dbReference type="SUPFAM" id="SSF81301">
    <property type="entry name" value="Nucleotidyltransferase"/>
    <property type="match status" value="1"/>
</dbReference>
<dbReference type="PANTHER" id="PTHR34822:SF1">
    <property type="entry name" value="GRPB FAMILY PROTEIN"/>
    <property type="match status" value="1"/>
</dbReference>
<dbReference type="PANTHER" id="PTHR34822">
    <property type="entry name" value="GRPB DOMAIN PROTEIN (AFU_ORTHOLOGUE AFUA_1G01530)"/>
    <property type="match status" value="1"/>
</dbReference>
<sequence length="189" mass="21700">MRIVVVEPYNKNWLVLFEQEARMIKPILESEVVKIYHIGSTSVPGLSAKPILDLMPVVKNIHRVDAFNEEFKAIGYDALGENGIKNRRFFRKGGDDRTHHLHVFQLGSPEIERHLAFRDYLIAHPLVANEYGKLKGSLAKKYPNDIDQYMAGKHDFIVEAEKKGDAVVYKSKECLNIIFLKTLVLIRKL</sequence>
<protein>
    <submittedName>
        <fullName evidence="1">GrpB family protein</fullName>
    </submittedName>
</protein>
<organism evidence="1 2">
    <name type="scientific">Bacillus carboniphilus</name>
    <dbReference type="NCBI Taxonomy" id="86663"/>
    <lineage>
        <taxon>Bacteria</taxon>
        <taxon>Bacillati</taxon>
        <taxon>Bacillota</taxon>
        <taxon>Bacilli</taxon>
        <taxon>Bacillales</taxon>
        <taxon>Bacillaceae</taxon>
        <taxon>Bacillus</taxon>
    </lineage>
</organism>
<dbReference type="EMBL" id="CP129013">
    <property type="protein sequence ID" value="WLR43082.1"/>
    <property type="molecule type" value="Genomic_DNA"/>
</dbReference>
<keyword evidence="2" id="KW-1185">Reference proteome</keyword>
<dbReference type="InterPro" id="IPR043519">
    <property type="entry name" value="NT_sf"/>
</dbReference>
<dbReference type="Gene3D" id="3.30.460.10">
    <property type="entry name" value="Beta Polymerase, domain 2"/>
    <property type="match status" value="1"/>
</dbReference>
<proteinExistence type="predicted"/>
<gene>
    <name evidence="1" type="ORF">LC087_02400</name>
</gene>
<accession>A0ABY9JX54</accession>
<evidence type="ECO:0000313" key="1">
    <source>
        <dbReference type="EMBL" id="WLR43082.1"/>
    </source>
</evidence>
<dbReference type="Pfam" id="PF04229">
    <property type="entry name" value="GrpB"/>
    <property type="match status" value="1"/>
</dbReference>
<dbReference type="Proteomes" id="UP001197974">
    <property type="component" value="Chromosome"/>
</dbReference>
<dbReference type="InterPro" id="IPR007344">
    <property type="entry name" value="GrpB/CoaE"/>
</dbReference>
<dbReference type="RefSeq" id="WP_306019889.1">
    <property type="nucleotide sequence ID" value="NZ_CP129013.1"/>
</dbReference>